<feature type="compositionally biased region" description="Gly residues" evidence="4">
    <location>
        <begin position="1321"/>
        <end position="1337"/>
    </location>
</feature>
<evidence type="ECO:0000256" key="1">
    <source>
        <dbReference type="ARBA" id="ARBA00004123"/>
    </source>
</evidence>
<feature type="compositionally biased region" description="Polar residues" evidence="4">
    <location>
        <begin position="1470"/>
        <end position="1484"/>
    </location>
</feature>
<feature type="compositionally biased region" description="Basic and acidic residues" evidence="4">
    <location>
        <begin position="853"/>
        <end position="998"/>
    </location>
</feature>
<feature type="compositionally biased region" description="Basic and acidic residues" evidence="4">
    <location>
        <begin position="581"/>
        <end position="593"/>
    </location>
</feature>
<feature type="compositionally biased region" description="Low complexity" evidence="4">
    <location>
        <begin position="8"/>
        <end position="17"/>
    </location>
</feature>
<dbReference type="InterPro" id="IPR005100">
    <property type="entry name" value="NGN-domain"/>
</dbReference>
<dbReference type="SMART" id="SM00738">
    <property type="entry name" value="NGN"/>
    <property type="match status" value="1"/>
</dbReference>
<dbReference type="Pfam" id="PF03439">
    <property type="entry name" value="Spt5-NGN"/>
    <property type="match status" value="1"/>
</dbReference>
<dbReference type="PANTHER" id="PTHR11125">
    <property type="entry name" value="SUPPRESSOR OF TY 5"/>
    <property type="match status" value="1"/>
</dbReference>
<feature type="domain" description="NusG-like N-terminal" evidence="5">
    <location>
        <begin position="149"/>
        <end position="238"/>
    </location>
</feature>
<dbReference type="CDD" id="cd06084">
    <property type="entry name" value="KOW_Spt5_4"/>
    <property type="match status" value="1"/>
</dbReference>
<dbReference type="SMART" id="SM00739">
    <property type="entry name" value="KOW"/>
    <property type="match status" value="3"/>
</dbReference>
<feature type="compositionally biased region" description="Basic and acidic residues" evidence="4">
    <location>
        <begin position="1524"/>
        <end position="1533"/>
    </location>
</feature>
<dbReference type="FunFam" id="2.30.30.30:FF:000053">
    <property type="entry name" value="Protein RNA-directed DNA methylation 3"/>
    <property type="match status" value="1"/>
</dbReference>
<dbReference type="GO" id="GO:0032784">
    <property type="term" value="P:regulation of DNA-templated transcription elongation"/>
    <property type="evidence" value="ECO:0007669"/>
    <property type="project" value="InterPro"/>
</dbReference>
<dbReference type="Proteomes" id="UP000264353">
    <property type="component" value="Chromosome A10"/>
</dbReference>
<dbReference type="InterPro" id="IPR014722">
    <property type="entry name" value="Rib_uL2_dom2"/>
</dbReference>
<feature type="domain" description="KOW" evidence="6">
    <location>
        <begin position="496"/>
        <end position="523"/>
    </location>
</feature>
<dbReference type="Gene3D" id="3.30.70.940">
    <property type="entry name" value="NusG, N-terminal domain"/>
    <property type="match status" value="1"/>
</dbReference>
<feature type="compositionally biased region" description="Polar residues" evidence="4">
    <location>
        <begin position="1412"/>
        <end position="1424"/>
    </location>
</feature>
<feature type="compositionally biased region" description="Polar residues" evidence="4">
    <location>
        <begin position="814"/>
        <end position="831"/>
    </location>
</feature>
<feature type="compositionally biased region" description="Gly residues" evidence="4">
    <location>
        <begin position="1161"/>
        <end position="1177"/>
    </location>
</feature>
<dbReference type="InterPro" id="IPR005824">
    <property type="entry name" value="KOW"/>
</dbReference>
<feature type="compositionally biased region" description="Gly residues" evidence="4">
    <location>
        <begin position="1367"/>
        <end position="1387"/>
    </location>
</feature>
<dbReference type="Pfam" id="PF23042">
    <property type="entry name" value="KOW1_SPT5"/>
    <property type="match status" value="1"/>
</dbReference>
<comment type="subcellular location">
    <subcellularLocation>
        <location evidence="1">Nucleus</location>
    </subcellularLocation>
</comment>
<feature type="compositionally biased region" description="Low complexity" evidence="4">
    <location>
        <begin position="1548"/>
        <end position="1558"/>
    </location>
</feature>
<dbReference type="GO" id="GO:0005634">
    <property type="term" value="C:nucleus"/>
    <property type="evidence" value="ECO:0007669"/>
    <property type="project" value="UniProtKB-SubCell"/>
</dbReference>
<feature type="compositionally biased region" description="Gly residues" evidence="4">
    <location>
        <begin position="1083"/>
        <end position="1102"/>
    </location>
</feature>
<evidence type="ECO:0000313" key="8">
    <source>
        <dbReference type="Proteomes" id="UP000264353"/>
    </source>
</evidence>
<dbReference type="EMBL" id="CM010637">
    <property type="protein sequence ID" value="RID42903.1"/>
    <property type="molecule type" value="Genomic_DNA"/>
</dbReference>
<dbReference type="CDD" id="cd06081">
    <property type="entry name" value="KOW_Spt5_1"/>
    <property type="match status" value="1"/>
</dbReference>
<proteinExistence type="predicted"/>
<feature type="compositionally biased region" description="Polar residues" evidence="4">
    <location>
        <begin position="694"/>
        <end position="706"/>
    </location>
</feature>
<protein>
    <recommendedName>
        <fullName evidence="9">KOW domain-containing protein</fullName>
    </recommendedName>
</protein>
<dbReference type="Gene3D" id="2.30.30.30">
    <property type="match status" value="1"/>
</dbReference>
<gene>
    <name evidence="7" type="ORF">BRARA_J02756</name>
</gene>
<dbReference type="InterPro" id="IPR039659">
    <property type="entry name" value="SPT5"/>
</dbReference>
<evidence type="ECO:0008006" key="9">
    <source>
        <dbReference type="Google" id="ProtNLM"/>
    </source>
</evidence>
<feature type="region of interest" description="Disordered" evidence="4">
    <location>
        <begin position="57"/>
        <end position="99"/>
    </location>
</feature>
<dbReference type="GO" id="GO:0006357">
    <property type="term" value="P:regulation of transcription by RNA polymerase II"/>
    <property type="evidence" value="ECO:0007669"/>
    <property type="project" value="InterPro"/>
</dbReference>
<dbReference type="InterPro" id="IPR036735">
    <property type="entry name" value="NGN_dom_sf"/>
</dbReference>
<feature type="compositionally biased region" description="Polar residues" evidence="4">
    <location>
        <begin position="1433"/>
        <end position="1447"/>
    </location>
</feature>
<dbReference type="InterPro" id="IPR041977">
    <property type="entry name" value="KOW_Spt5_4"/>
</dbReference>
<name>A0A397XYN5_BRACM</name>
<feature type="region of interest" description="Disordered" evidence="4">
    <location>
        <begin position="561"/>
        <end position="601"/>
    </location>
</feature>
<feature type="compositionally biased region" description="Basic and acidic residues" evidence="4">
    <location>
        <begin position="1485"/>
        <end position="1499"/>
    </location>
</feature>
<accession>A0A397XYN5</accession>
<evidence type="ECO:0000256" key="2">
    <source>
        <dbReference type="ARBA" id="ARBA00023163"/>
    </source>
</evidence>
<dbReference type="InterPro" id="IPR006645">
    <property type="entry name" value="NGN-like_dom"/>
</dbReference>
<dbReference type="CDD" id="cd09888">
    <property type="entry name" value="NGN_Euk"/>
    <property type="match status" value="1"/>
</dbReference>
<keyword evidence="2" id="KW-0804">Transcription</keyword>
<evidence type="ECO:0000259" key="6">
    <source>
        <dbReference type="SMART" id="SM00739"/>
    </source>
</evidence>
<feature type="compositionally biased region" description="Acidic residues" evidence="4">
    <location>
        <begin position="62"/>
        <end position="81"/>
    </location>
</feature>
<dbReference type="FunFam" id="3.30.70.940:FF:000010">
    <property type="entry name" value="Protein RNA-directed DNA methylation 3"/>
    <property type="match status" value="1"/>
</dbReference>
<dbReference type="Pfam" id="PF23348">
    <property type="entry name" value="RDM3_C"/>
    <property type="match status" value="2"/>
</dbReference>
<feature type="region of interest" description="Disordered" evidence="4">
    <location>
        <begin position="673"/>
        <end position="1558"/>
    </location>
</feature>
<organism evidence="7 8">
    <name type="scientific">Brassica campestris</name>
    <name type="common">Field mustard</name>
    <dbReference type="NCBI Taxonomy" id="3711"/>
    <lineage>
        <taxon>Eukaryota</taxon>
        <taxon>Viridiplantae</taxon>
        <taxon>Streptophyta</taxon>
        <taxon>Embryophyta</taxon>
        <taxon>Tracheophyta</taxon>
        <taxon>Spermatophyta</taxon>
        <taxon>Magnoliopsida</taxon>
        <taxon>eudicotyledons</taxon>
        <taxon>Gunneridae</taxon>
        <taxon>Pentapetalae</taxon>
        <taxon>rosids</taxon>
        <taxon>malvids</taxon>
        <taxon>Brassicales</taxon>
        <taxon>Brassicaceae</taxon>
        <taxon>Brassiceae</taxon>
        <taxon>Brassica</taxon>
    </lineage>
</organism>
<dbReference type="InterPro" id="IPR041973">
    <property type="entry name" value="KOW_Spt5_1"/>
</dbReference>
<dbReference type="GO" id="GO:0006354">
    <property type="term" value="P:DNA-templated transcription elongation"/>
    <property type="evidence" value="ECO:0007669"/>
    <property type="project" value="InterPro"/>
</dbReference>
<feature type="region of interest" description="Disordered" evidence="4">
    <location>
        <begin position="394"/>
        <end position="430"/>
    </location>
</feature>
<feature type="compositionally biased region" description="Gly residues" evidence="4">
    <location>
        <begin position="1235"/>
        <end position="1252"/>
    </location>
</feature>
<evidence type="ECO:0000256" key="3">
    <source>
        <dbReference type="ARBA" id="ARBA00023242"/>
    </source>
</evidence>
<dbReference type="Pfam" id="PF23291">
    <property type="entry name" value="KOW4_SPT5"/>
    <property type="match status" value="1"/>
</dbReference>
<dbReference type="InterPro" id="IPR039385">
    <property type="entry name" value="NGN_Euk"/>
</dbReference>
<feature type="compositionally biased region" description="Gly residues" evidence="4">
    <location>
        <begin position="407"/>
        <end position="422"/>
    </location>
</feature>
<evidence type="ECO:0000259" key="5">
    <source>
        <dbReference type="SMART" id="SM00738"/>
    </source>
</evidence>
<evidence type="ECO:0000256" key="4">
    <source>
        <dbReference type="SAM" id="MobiDB-lite"/>
    </source>
</evidence>
<feature type="compositionally biased region" description="Low complexity" evidence="4">
    <location>
        <begin position="562"/>
        <end position="580"/>
    </location>
</feature>
<feature type="compositionally biased region" description="Basic and acidic residues" evidence="4">
    <location>
        <begin position="1031"/>
        <end position="1047"/>
    </location>
</feature>
<dbReference type="InterPro" id="IPR057584">
    <property type="entry name" value="RDM3_C"/>
</dbReference>
<dbReference type="PANTHER" id="PTHR11125:SF8">
    <property type="entry name" value="PROTEIN RNA-DIRECTED DNA METHYLATION 3"/>
    <property type="match status" value="1"/>
</dbReference>
<feature type="compositionally biased region" description="Basic and acidic residues" evidence="4">
    <location>
        <begin position="1060"/>
        <end position="1076"/>
    </location>
</feature>
<feature type="domain" description="KOW" evidence="6">
    <location>
        <begin position="243"/>
        <end position="270"/>
    </location>
</feature>
<feature type="compositionally biased region" description="Gly residues" evidence="4">
    <location>
        <begin position="1259"/>
        <end position="1277"/>
    </location>
</feature>
<feature type="domain" description="KOW" evidence="6">
    <location>
        <begin position="604"/>
        <end position="631"/>
    </location>
</feature>
<feature type="region of interest" description="Disordered" evidence="4">
    <location>
        <begin position="1"/>
        <end position="36"/>
    </location>
</feature>
<feature type="compositionally biased region" description="Gly residues" evidence="4">
    <location>
        <begin position="1297"/>
        <end position="1314"/>
    </location>
</feature>
<feature type="compositionally biased region" description="Basic and acidic residues" evidence="4">
    <location>
        <begin position="786"/>
        <end position="809"/>
    </location>
</feature>
<keyword evidence="3" id="KW-0539">Nucleus</keyword>
<evidence type="ECO:0000313" key="7">
    <source>
        <dbReference type="EMBL" id="RID42903.1"/>
    </source>
</evidence>
<reference evidence="7 8" key="1">
    <citation type="submission" date="2018-06" db="EMBL/GenBank/DDBJ databases">
        <title>WGS assembly of Brassica rapa FPsc.</title>
        <authorList>
            <person name="Bowman J."/>
            <person name="Kohchi T."/>
            <person name="Yamato K."/>
            <person name="Jenkins J."/>
            <person name="Shu S."/>
            <person name="Ishizaki K."/>
            <person name="Yamaoka S."/>
            <person name="Nishihama R."/>
            <person name="Nakamura Y."/>
            <person name="Berger F."/>
            <person name="Adam C."/>
            <person name="Aki S."/>
            <person name="Althoff F."/>
            <person name="Araki T."/>
            <person name="Arteaga-Vazquez M."/>
            <person name="Balasubrmanian S."/>
            <person name="Bauer D."/>
            <person name="Boehm C."/>
            <person name="Briginshaw L."/>
            <person name="Caballero-Perez J."/>
            <person name="Catarino B."/>
            <person name="Chen F."/>
            <person name="Chiyoda S."/>
            <person name="Chovatia M."/>
            <person name="Davies K."/>
            <person name="Delmans M."/>
            <person name="Demura T."/>
            <person name="Dierschke T."/>
            <person name="Dolan L."/>
            <person name="Dorantes-Acosta A."/>
            <person name="Eklund D."/>
            <person name="Florent S."/>
            <person name="Flores-Sandoval E."/>
            <person name="Fujiyama A."/>
            <person name="Fukuzawa H."/>
            <person name="Galik B."/>
            <person name="Grimanelli D."/>
            <person name="Grimwood J."/>
            <person name="Grossniklaus U."/>
            <person name="Hamada T."/>
            <person name="Haseloff J."/>
            <person name="Hetherington A."/>
            <person name="Higo A."/>
            <person name="Hirakawa Y."/>
            <person name="Hundley H."/>
            <person name="Ikeda Y."/>
            <person name="Inoue K."/>
            <person name="Inoue S."/>
            <person name="Ishida S."/>
            <person name="Jia Q."/>
            <person name="Kakita M."/>
            <person name="Kanazawa T."/>
            <person name="Kawai Y."/>
            <person name="Kawashima T."/>
            <person name="Kennedy M."/>
            <person name="Kinose K."/>
            <person name="Kinoshita T."/>
            <person name="Kohara Y."/>
            <person name="Koide E."/>
            <person name="Komatsu K."/>
            <person name="Kopischke S."/>
            <person name="Kubo M."/>
            <person name="Kyozuka J."/>
            <person name="Lagercrantz U."/>
            <person name="Lin S."/>
            <person name="Lindquist E."/>
            <person name="Lipzen A."/>
            <person name="Lu C."/>
            <person name="Luna E."/>
            <person name="Martienssen R."/>
            <person name="Minamino N."/>
            <person name="Mizutani M."/>
            <person name="Mizutani M."/>
            <person name="Mochizuki N."/>
            <person name="Monte I."/>
            <person name="Mosher R."/>
            <person name="Nagasaki H."/>
            <person name="Nakagami H."/>
            <person name="Naramoto S."/>
            <person name="Nishitani K."/>
            <person name="Ohtani M."/>
            <person name="Okamoto T."/>
            <person name="Okumura M."/>
            <person name="Phillips J."/>
            <person name="Pollak B."/>
            <person name="Reinders A."/>
            <person name="Roevekamp M."/>
            <person name="Sano R."/>
            <person name="Sawa S."/>
            <person name="Schmid M."/>
            <person name="Shirakawa M."/>
            <person name="Solano R."/>
            <person name="Spunde A."/>
            <person name="Suetsugu N."/>
            <person name="Sugano S."/>
            <person name="Sugiyama A."/>
            <person name="Sun R."/>
            <person name="Suzuki Y."/>
            <person name="Takenaka M."/>
            <person name="Takezawa D."/>
            <person name="Tomogane H."/>
            <person name="Tsuzuki M."/>
            <person name="Ueda T."/>
            <person name="Umeda M."/>
            <person name="Ward J."/>
            <person name="Watanabe Y."/>
            <person name="Yazaki K."/>
            <person name="Yokoyama R."/>
            <person name="Yoshitake Y."/>
            <person name="Yotsui I."/>
            <person name="Zachgo S."/>
            <person name="Schmutz J."/>
        </authorList>
    </citation>
    <scope>NUCLEOTIDE SEQUENCE [LARGE SCALE GENOMIC DNA]</scope>
    <source>
        <strain evidence="8">cv. B-3</strain>
    </source>
</reference>
<feature type="compositionally biased region" description="Polar residues" evidence="4">
    <location>
        <begin position="1511"/>
        <end position="1522"/>
    </location>
</feature>
<sequence>MDRKGKGKQIAGAGSSSGKKRKGGGGVEFRDEGLRINSKRKKPGVLQFFEESAEVGYYGGSSDEECDMDDLFNDMEDEPEVETSGKDDKGGKGKGSSSFVFPKEEEMNEDDYDRMMEERYKPGSGFVRYAADDVKSSIEMDALVPTAHDPPIWKIKCAIGREKHSVFCLMHKFVELRKIGTKLKILSVFFVEHVKGFIFIEADKEQDVLEACMSLNGIYATRMMLLPKSEAPHLLTVQRKTKTFSEGTWARIKSGKYKGDLAQVVAVSDTRGKALIKLIPRIDIAALTQKYGGGVAVQKGLNPAPRLISSSELEEFRPIIQVRRDRDTGMTFEHLDSLMLKDGFLYKKVSLDSLTSCGVKPSKEEILKFAPLEEKETGDVEWISEIYGEEKKKKSIPAGKGVEKGEGSGGGKGEGSGGGKGEGSSESKSESSHELYNLVCFSRKDFGLIVGVDDKGDGYKVLKEGSDGPVVVSVGKKEMQEPFDSKFSALDLNNKQISIGDVVKIAKGPSEGKQGVVRQVYRGIIFLYAEGEEENGGYLCCKSQSCEKVKLFTEESNDKTGGFDASAFGDSASSPKSPLSPEKEWQQQPKEKYINSNQGDKGSMYSIGQKLRIRVGPLKGYLCRVIALRYSDITVKLDSQHKIFTVKSEHLAEVRDRNTVPSMSGDAGMGSFQQFDMLGTEGNNGDWAKGAGTSEDNTSTWGSTAAENKPDSAGDQSGGWNAWGKPPAPEASTVGAWGDASTPKVEASWGKQGASTSNVEDSGSWGKHGGSSDGNKQNDDSVWGKLVEESSQKKEESSWGKKTGSDSDLGKGNGESTWGNKDGNSSASNKEGVSWGQHDKGSDGDQGGSSWGKKNDSVKDDGGSSWGKKDDGGSTWGKKDDGGSSWGKKVDDVIKDDGGSSWDKKVEGNKDDGGSSWGKKIEGNKDDGGSSWGKKVDCNKDDGGSSWGKKVEGNKDDGGSSWGKKVDCNKDDGGSSWGKKDDGGPSWNKKDDGNKDDGGSAWGKKVESGSSWRNKDGGSSWGNKDGGSSWAKKDDGGYSEQTFDRGGRGFGGRRGGGRRGGRDQLGRGRSFGHSEDQAPWSKPGGGGGSSWGKQDSGGGGSSWGKDNDAGGGSSWGKQNNAGGGGGSSWSKDNDAGGGSSWGKQNNAGGGGSSWGQEKDAGGGSSLGKQGSDGGGSSWGKKNDTGGGGSSWGQDNNAGGGSSWGKQASDGGGSSWGKKNDAGGGGGSSWGKDNDAGGGSSWGKQGSDGGGSSWGKKNDAGGGGSSWGKQGSDGGGSSWGKKSDGGGGGSSWGQENNAGGGSSWGKQGSDGGGSSWGKKNDAGGGGGSSWGQQGGGGSAWANKQNNDGGGGQSWSKQDDGGSKPWGEQSGGRGFGGRRGGGFRGGFRGGRNQLGRDGGGRSFESSGWKRDNQENTTWKSNNQSGGSDWKKSWGEDSNTAKPSDSSSAGGNWGSWDANSKKETNAGGGWGANSKNETSTGGDWGSNSKKETNAVDGDKPSNENKAAAAWGTPANDQENAGNNNDGWGKKPSDDVKTSGAADNAWGGKTNAGASSSSGSAW</sequence>